<dbReference type="AlphaFoldDB" id="A0AAW9PV45"/>
<accession>A0AAW9PV45</accession>
<dbReference type="Proteomes" id="UP001333818">
    <property type="component" value="Unassembled WGS sequence"/>
</dbReference>
<dbReference type="InterPro" id="IPR047810">
    <property type="entry name" value="PatD-like"/>
</dbReference>
<comment type="caution">
    <text evidence="2">The sequence shown here is derived from an EMBL/GenBank/DDBJ whole genome shotgun (WGS) entry which is preliminary data.</text>
</comment>
<gene>
    <name evidence="2" type="primary">patD</name>
    <name evidence="2" type="ORF">V2H45_02415</name>
</gene>
<dbReference type="EMBL" id="JAZBJZ010000005">
    <property type="protein sequence ID" value="MEE3715594.1"/>
    <property type="molecule type" value="Genomic_DNA"/>
</dbReference>
<sequence>MTYTQPEERSMGNNQYIFLKEKLEKLKEELGQVSDRDTNSVKHLGQLHSEIQSFFQSQILDIPISSASSELEEKILSYYVELNKQLKLLGVDFTMLQVARNPTTWQQRQQQAIARLSTLISYCEALLEVRF</sequence>
<name>A0AAW9PV45_9CYAN</name>
<proteinExistence type="predicted"/>
<keyword evidence="1" id="KW-0175">Coiled coil</keyword>
<keyword evidence="3" id="KW-1185">Reference proteome</keyword>
<evidence type="ECO:0000256" key="1">
    <source>
        <dbReference type="SAM" id="Coils"/>
    </source>
</evidence>
<protein>
    <submittedName>
        <fullName evidence="2">Heterocyst frequency control protein PatD</fullName>
    </submittedName>
</protein>
<feature type="coiled-coil region" evidence="1">
    <location>
        <begin position="9"/>
        <end position="36"/>
    </location>
</feature>
<evidence type="ECO:0000313" key="2">
    <source>
        <dbReference type="EMBL" id="MEE3715594.1"/>
    </source>
</evidence>
<reference evidence="2" key="1">
    <citation type="submission" date="2024-01" db="EMBL/GenBank/DDBJ databases">
        <title>Bank of Algae and Cyanobacteria of the Azores (BACA) strain genomes.</title>
        <authorList>
            <person name="Luz R."/>
            <person name="Cordeiro R."/>
            <person name="Fonseca A."/>
            <person name="Goncalves V."/>
        </authorList>
    </citation>
    <scope>NUCLEOTIDE SEQUENCE</scope>
    <source>
        <strain evidence="2">BACA0141</strain>
    </source>
</reference>
<organism evidence="2 3">
    <name type="scientific">Tumidithrix elongata BACA0141</name>
    <dbReference type="NCBI Taxonomy" id="2716417"/>
    <lineage>
        <taxon>Bacteria</taxon>
        <taxon>Bacillati</taxon>
        <taxon>Cyanobacteriota</taxon>
        <taxon>Cyanophyceae</taxon>
        <taxon>Pseudanabaenales</taxon>
        <taxon>Pseudanabaenaceae</taxon>
        <taxon>Tumidithrix</taxon>
        <taxon>Tumidithrix elongata</taxon>
    </lineage>
</organism>
<dbReference type="NCBIfam" id="NF037954">
    <property type="entry name" value="het_cyst_PatD"/>
    <property type="match status" value="1"/>
</dbReference>
<evidence type="ECO:0000313" key="3">
    <source>
        <dbReference type="Proteomes" id="UP001333818"/>
    </source>
</evidence>